<dbReference type="PANTHER" id="PTHR24567">
    <property type="entry name" value="CRP FAMILY TRANSCRIPTIONAL REGULATORY PROTEIN"/>
    <property type="match status" value="1"/>
</dbReference>
<sequence length="246" mass="27248">MSLSKQPSRHRASVSNSPSQARTLDALLAQSVWYVGLSEPARSEVRARIRELDVSMGHALCRRGDKPRYWYGTIDGLLKWSVTRDDGRSVTLGGLSTGSWFGEGTLMQGPAHSADIIALKPSRVALLPADTFAWLRANETSFGEFLLRQINERMQWFLGNFAAHHLLDTDGNVARALAGLFHPWLHPLSDPHLRVSQEEIANLSGLSRQRCNAALRRLAEAGLIEIEYGGIVVIDLDGLRSRTALR</sequence>
<comment type="caution">
    <text evidence="5">The sequence shown here is derived from an EMBL/GenBank/DDBJ whole genome shotgun (WGS) entry which is preliminary data.</text>
</comment>
<dbReference type="InterPro" id="IPR050397">
    <property type="entry name" value="Env_Response_Regulators"/>
</dbReference>
<dbReference type="InterPro" id="IPR036388">
    <property type="entry name" value="WH-like_DNA-bd_sf"/>
</dbReference>
<dbReference type="Gene3D" id="2.60.120.10">
    <property type="entry name" value="Jelly Rolls"/>
    <property type="match status" value="1"/>
</dbReference>
<dbReference type="Proteomes" id="UP000256838">
    <property type="component" value="Unassembled WGS sequence"/>
</dbReference>
<dbReference type="Pfam" id="PF13545">
    <property type="entry name" value="HTH_Crp_2"/>
    <property type="match status" value="1"/>
</dbReference>
<dbReference type="AlphaFoldDB" id="A0A3D8K1J1"/>
<dbReference type="SMART" id="SM00100">
    <property type="entry name" value="cNMP"/>
    <property type="match status" value="1"/>
</dbReference>
<evidence type="ECO:0000259" key="4">
    <source>
        <dbReference type="PROSITE" id="PS50042"/>
    </source>
</evidence>
<dbReference type="Gene3D" id="1.10.10.10">
    <property type="entry name" value="Winged helix-like DNA-binding domain superfamily/Winged helix DNA-binding domain"/>
    <property type="match status" value="1"/>
</dbReference>
<dbReference type="PROSITE" id="PS50042">
    <property type="entry name" value="CNMP_BINDING_3"/>
    <property type="match status" value="1"/>
</dbReference>
<dbReference type="OrthoDB" id="8558412at2"/>
<dbReference type="GO" id="GO:0003700">
    <property type="term" value="F:DNA-binding transcription factor activity"/>
    <property type="evidence" value="ECO:0007669"/>
    <property type="project" value="TreeGrafter"/>
</dbReference>
<dbReference type="Pfam" id="PF00027">
    <property type="entry name" value="cNMP_binding"/>
    <property type="match status" value="1"/>
</dbReference>
<dbReference type="RefSeq" id="WP_115533520.1">
    <property type="nucleotide sequence ID" value="NZ_QRGA01000006.1"/>
</dbReference>
<dbReference type="SMART" id="SM00419">
    <property type="entry name" value="HTH_CRP"/>
    <property type="match status" value="1"/>
</dbReference>
<reference evidence="5 6" key="1">
    <citation type="submission" date="2018-08" db="EMBL/GenBank/DDBJ databases">
        <title>Paraburkholderia sp. DHOM06 isolated from forest soil.</title>
        <authorList>
            <person name="Gao Z.-H."/>
            <person name="Qiu L.-H."/>
        </authorList>
    </citation>
    <scope>NUCLEOTIDE SEQUENCE [LARGE SCALE GENOMIC DNA]</scope>
    <source>
        <strain evidence="5 6">DHOM06</strain>
    </source>
</reference>
<dbReference type="PANTHER" id="PTHR24567:SF68">
    <property type="entry name" value="DNA-BINDING TRANSCRIPTIONAL DUAL REGULATOR CRP"/>
    <property type="match status" value="1"/>
</dbReference>
<dbReference type="EMBL" id="QRGA01000006">
    <property type="protein sequence ID" value="RDU98705.1"/>
    <property type="molecule type" value="Genomic_DNA"/>
</dbReference>
<dbReference type="InterPro" id="IPR018490">
    <property type="entry name" value="cNMP-bd_dom_sf"/>
</dbReference>
<evidence type="ECO:0000256" key="3">
    <source>
        <dbReference type="ARBA" id="ARBA00023163"/>
    </source>
</evidence>
<dbReference type="GO" id="GO:0005829">
    <property type="term" value="C:cytosol"/>
    <property type="evidence" value="ECO:0007669"/>
    <property type="project" value="TreeGrafter"/>
</dbReference>
<dbReference type="InterPro" id="IPR036390">
    <property type="entry name" value="WH_DNA-bd_sf"/>
</dbReference>
<protein>
    <submittedName>
        <fullName evidence="5">Crp/Fnr family transcriptional regulator</fullName>
    </submittedName>
</protein>
<dbReference type="CDD" id="cd00038">
    <property type="entry name" value="CAP_ED"/>
    <property type="match status" value="1"/>
</dbReference>
<gene>
    <name evidence="5" type="ORF">DWV00_10555</name>
</gene>
<name>A0A3D8K1J1_9BURK</name>
<dbReference type="SUPFAM" id="SSF51206">
    <property type="entry name" value="cAMP-binding domain-like"/>
    <property type="match status" value="1"/>
</dbReference>
<evidence type="ECO:0000313" key="5">
    <source>
        <dbReference type="EMBL" id="RDU98705.1"/>
    </source>
</evidence>
<evidence type="ECO:0000256" key="1">
    <source>
        <dbReference type="ARBA" id="ARBA00023015"/>
    </source>
</evidence>
<dbReference type="GO" id="GO:0003677">
    <property type="term" value="F:DNA binding"/>
    <property type="evidence" value="ECO:0007669"/>
    <property type="project" value="UniProtKB-KW"/>
</dbReference>
<dbReference type="SUPFAM" id="SSF46785">
    <property type="entry name" value="Winged helix' DNA-binding domain"/>
    <property type="match status" value="1"/>
</dbReference>
<dbReference type="InterPro" id="IPR014710">
    <property type="entry name" value="RmlC-like_jellyroll"/>
</dbReference>
<dbReference type="InterPro" id="IPR012318">
    <property type="entry name" value="HTH_CRP"/>
</dbReference>
<proteinExistence type="predicted"/>
<keyword evidence="1" id="KW-0805">Transcription regulation</keyword>
<organism evidence="5 6">
    <name type="scientific">Trinickia dinghuensis</name>
    <dbReference type="NCBI Taxonomy" id="2291023"/>
    <lineage>
        <taxon>Bacteria</taxon>
        <taxon>Pseudomonadati</taxon>
        <taxon>Pseudomonadota</taxon>
        <taxon>Betaproteobacteria</taxon>
        <taxon>Burkholderiales</taxon>
        <taxon>Burkholderiaceae</taxon>
        <taxon>Trinickia</taxon>
    </lineage>
</organism>
<evidence type="ECO:0000313" key="6">
    <source>
        <dbReference type="Proteomes" id="UP000256838"/>
    </source>
</evidence>
<accession>A0A3D8K1J1</accession>
<keyword evidence="2" id="KW-0238">DNA-binding</keyword>
<feature type="domain" description="Cyclic nucleotide-binding" evidence="4">
    <location>
        <begin position="33"/>
        <end position="132"/>
    </location>
</feature>
<keyword evidence="6" id="KW-1185">Reference proteome</keyword>
<keyword evidence="3" id="KW-0804">Transcription</keyword>
<evidence type="ECO:0000256" key="2">
    <source>
        <dbReference type="ARBA" id="ARBA00023125"/>
    </source>
</evidence>
<dbReference type="InterPro" id="IPR000595">
    <property type="entry name" value="cNMP-bd_dom"/>
</dbReference>